<protein>
    <submittedName>
        <fullName evidence="1">Uncharacterized protein</fullName>
    </submittedName>
</protein>
<dbReference type="EMBL" id="FMSH01000503">
    <property type="protein sequence ID" value="SCU98960.1"/>
    <property type="molecule type" value="Genomic_DNA"/>
</dbReference>
<organism evidence="1">
    <name type="scientific">Cupriavidus necator</name>
    <name type="common">Alcaligenes eutrophus</name>
    <name type="synonym">Ralstonia eutropha</name>
    <dbReference type="NCBI Taxonomy" id="106590"/>
    <lineage>
        <taxon>Bacteria</taxon>
        <taxon>Pseudomonadati</taxon>
        <taxon>Pseudomonadota</taxon>
        <taxon>Betaproteobacteria</taxon>
        <taxon>Burkholderiales</taxon>
        <taxon>Burkholderiaceae</taxon>
        <taxon>Cupriavidus</taxon>
    </lineage>
</organism>
<sequence length="70" mass="7697">MNVNTGDRVRIAATSIENPHSQAVEHMSYPRRIAPLPRAELPPTQLSLYAELPPFPHAESPPPKTCKVGL</sequence>
<evidence type="ECO:0000313" key="1">
    <source>
        <dbReference type="EMBL" id="SCU98960.1"/>
    </source>
</evidence>
<dbReference type="AlphaFoldDB" id="A0A1K0IQV0"/>
<reference evidence="1" key="1">
    <citation type="submission" date="2016-09" db="EMBL/GenBank/DDBJ databases">
        <authorList>
            <person name="Capua I."/>
            <person name="De Benedictis P."/>
            <person name="Joannis T."/>
            <person name="Lombin L.H."/>
            <person name="Cattoli G."/>
        </authorList>
    </citation>
    <scope>NUCLEOTIDE SEQUENCE</scope>
    <source>
        <strain evidence="1">B9</strain>
    </source>
</reference>
<proteinExistence type="predicted"/>
<name>A0A1K0IQV0_CUPNE</name>
<accession>A0A1K0IQV0</accession>
<gene>
    <name evidence="1" type="ORF">CNECB9_560043</name>
</gene>